<dbReference type="Gene3D" id="3.20.20.450">
    <property type="entry name" value="EAL domain"/>
    <property type="match status" value="1"/>
</dbReference>
<keyword evidence="5" id="KW-1185">Reference proteome</keyword>
<feature type="transmembrane region" description="Helical" evidence="2">
    <location>
        <begin position="6"/>
        <end position="28"/>
    </location>
</feature>
<accession>A0A447D088</accession>
<evidence type="ECO:0000256" key="2">
    <source>
        <dbReference type="SAM" id="Phobius"/>
    </source>
</evidence>
<feature type="domain" description="EAL" evidence="3">
    <location>
        <begin position="215"/>
        <end position="468"/>
    </location>
</feature>
<dbReference type="Proteomes" id="UP000289200">
    <property type="component" value="Unassembled WGS sequence"/>
</dbReference>
<evidence type="ECO:0000313" key="5">
    <source>
        <dbReference type="Proteomes" id="UP000289200"/>
    </source>
</evidence>
<evidence type="ECO:0000313" key="4">
    <source>
        <dbReference type="EMBL" id="VCU10967.1"/>
    </source>
</evidence>
<dbReference type="PROSITE" id="PS50883">
    <property type="entry name" value="EAL"/>
    <property type="match status" value="1"/>
</dbReference>
<dbReference type="PANTHER" id="PTHR33121">
    <property type="entry name" value="CYCLIC DI-GMP PHOSPHODIESTERASE PDEF"/>
    <property type="match status" value="1"/>
</dbReference>
<dbReference type="InterPro" id="IPR035919">
    <property type="entry name" value="EAL_sf"/>
</dbReference>
<dbReference type="OrthoDB" id="7178689at2"/>
<evidence type="ECO:0000259" key="3">
    <source>
        <dbReference type="PROSITE" id="PS50883"/>
    </source>
</evidence>
<dbReference type="RefSeq" id="WP_129611009.1">
    <property type="nucleotide sequence ID" value="NZ_UWOC01000184.1"/>
</dbReference>
<dbReference type="GO" id="GO:0071111">
    <property type="term" value="F:cyclic-guanylate-specific phosphodiesterase activity"/>
    <property type="evidence" value="ECO:0007669"/>
    <property type="project" value="InterPro"/>
</dbReference>
<dbReference type="InterPro" id="IPR050706">
    <property type="entry name" value="Cyclic-di-GMP_PDE-like"/>
</dbReference>
<dbReference type="InterPro" id="IPR001633">
    <property type="entry name" value="EAL_dom"/>
</dbReference>
<keyword evidence="2" id="KW-0472">Membrane</keyword>
<dbReference type="AlphaFoldDB" id="A0A447D088"/>
<protein>
    <submittedName>
        <fullName evidence="4">Cyclic-di-GMP phosphodiesterase YjcC</fullName>
    </submittedName>
</protein>
<comment type="caution">
    <text evidence="4">The sequence shown here is derived from an EMBL/GenBank/DDBJ whole genome shotgun (WGS) entry which is preliminary data.</text>
</comment>
<evidence type="ECO:0000256" key="1">
    <source>
        <dbReference type="SAM" id="MobiDB-lite"/>
    </source>
</evidence>
<reference evidence="5" key="1">
    <citation type="submission" date="2018-10" db="EMBL/GenBank/DDBJ databases">
        <authorList>
            <person name="Peiro R."/>
            <person name="Begona"/>
            <person name="Cbmso G."/>
            <person name="Lopez M."/>
            <person name="Gonzalez S."/>
            <person name="Sacristan E."/>
            <person name="Castillo E."/>
        </authorList>
    </citation>
    <scope>NUCLEOTIDE SEQUENCE [LARGE SCALE GENOMIC DNA]</scope>
</reference>
<keyword evidence="2" id="KW-0812">Transmembrane</keyword>
<dbReference type="EMBL" id="UWOC01000184">
    <property type="protein sequence ID" value="VCU10967.1"/>
    <property type="molecule type" value="Genomic_DNA"/>
</dbReference>
<dbReference type="SMART" id="SM00052">
    <property type="entry name" value="EAL"/>
    <property type="match status" value="1"/>
</dbReference>
<gene>
    <name evidence="4" type="primary">yjcC</name>
    <name evidence="4" type="ORF">RHODGE_RHODGE_04171</name>
</gene>
<dbReference type="Pfam" id="PF00563">
    <property type="entry name" value="EAL"/>
    <property type="match status" value="1"/>
</dbReference>
<dbReference type="SUPFAM" id="SSF141868">
    <property type="entry name" value="EAL domain-like"/>
    <property type="match status" value="1"/>
</dbReference>
<keyword evidence="2" id="KW-1133">Transmembrane helix</keyword>
<proteinExistence type="predicted"/>
<sequence length="567" mass="58180">MARLGAFFVGLCMALIAGSLGVLMYLYAGTSGAESAVVSLVALTGLAVYNAVALRQSASSGPVADLSRGTADLARQVMDLGRRVAIMESRLDGVLDRVGEAAKPLSDEIGELGSLLTQLAETVATHDTLLRSGAPGSPYATPHAPARPAEPPAAPVVVAHPSAAIAPAVPPTAAVTAPTVAVAPAPVAAPAAPLVAPAAPVLDPPPTGALAGLSREAAAAVVRDAVEAGRIDLLLQPVVMLPQRKVRYYEAVARLRAPDGTVLTPADFLPVAEASGLIARLDNAMLFRCVQVVRRLIGKNRDIGLFCNISAATLADPEFFPQFSEFAEANRALAPAFVFEMRQAAYRGLGPIESESLAALADRGFRFSLDHVGDMRFEPRDLADRGFRFVKVSAALLLARTAAPATDIHPADLAGLLGRYGIELIAERIETEATVVDLLDYEVKLGQGFLFSPPRPVRPEVLQGGPDRIGDLAGALEVRPTGASGAAAPGALAAAPGIGIQAAGIQAAATQAAARPPVPAPAPAGTAVVRPAERRPAAPEAAQAAAGQARDPGTVLAQIARGMLARK</sequence>
<dbReference type="PANTHER" id="PTHR33121:SF79">
    <property type="entry name" value="CYCLIC DI-GMP PHOSPHODIESTERASE PDED-RELATED"/>
    <property type="match status" value="1"/>
</dbReference>
<name>A0A447D088_9BRAD</name>
<feature type="region of interest" description="Disordered" evidence="1">
    <location>
        <begin position="130"/>
        <end position="153"/>
    </location>
</feature>
<organism evidence="4 5">
    <name type="scientific">Rhodoplanes serenus</name>
    <dbReference type="NCBI Taxonomy" id="200615"/>
    <lineage>
        <taxon>Bacteria</taxon>
        <taxon>Pseudomonadati</taxon>
        <taxon>Pseudomonadota</taxon>
        <taxon>Alphaproteobacteria</taxon>
        <taxon>Hyphomicrobiales</taxon>
        <taxon>Nitrobacteraceae</taxon>
        <taxon>Rhodoplanes</taxon>
    </lineage>
</organism>
<dbReference type="CDD" id="cd01948">
    <property type="entry name" value="EAL"/>
    <property type="match status" value="1"/>
</dbReference>